<evidence type="ECO:0000313" key="6">
    <source>
        <dbReference type="Proteomes" id="UP000058446"/>
    </source>
</evidence>
<evidence type="ECO:0000256" key="3">
    <source>
        <dbReference type="SAM" id="MobiDB-lite"/>
    </source>
</evidence>
<dbReference type="PRINTS" id="PR01217">
    <property type="entry name" value="PRICHEXTENSN"/>
</dbReference>
<dbReference type="STRING" id="1408189.CLAC_07800"/>
<feature type="compositionally biased region" description="Pro residues" evidence="3">
    <location>
        <begin position="187"/>
        <end position="269"/>
    </location>
</feature>
<evidence type="ECO:0000256" key="2">
    <source>
        <dbReference type="ARBA" id="ARBA00093774"/>
    </source>
</evidence>
<organism evidence="5 6">
    <name type="scientific">Corynebacterium lactis RW2-5</name>
    <dbReference type="NCBI Taxonomy" id="1408189"/>
    <lineage>
        <taxon>Bacteria</taxon>
        <taxon>Bacillati</taxon>
        <taxon>Actinomycetota</taxon>
        <taxon>Actinomycetes</taxon>
        <taxon>Mycobacteriales</taxon>
        <taxon>Corynebacteriaceae</taxon>
        <taxon>Corynebacterium</taxon>
    </lineage>
</organism>
<dbReference type="InterPro" id="IPR058644">
    <property type="entry name" value="Mtb12-like_C"/>
</dbReference>
<reference evidence="5 6" key="1">
    <citation type="submission" date="2013-10" db="EMBL/GenBank/DDBJ databases">
        <title>Complete genome sequence of Corynebacterium lactis DSM 45799(T), isolated from raw cow milk.</title>
        <authorList>
            <person name="Ruckert C."/>
            <person name="Albersmeier A."/>
            <person name="Lipski A."/>
            <person name="Kalinowski J."/>
        </authorList>
    </citation>
    <scope>NUCLEOTIDE SEQUENCE [LARGE SCALE GENOMIC DNA]</scope>
    <source>
        <strain evidence="5 6">RW2-5</strain>
    </source>
</reference>
<accession>A0A0K2H0P8</accession>
<name>A0A0K2H0P8_9CORY</name>
<feature type="domain" description="Low molecular weight antigen MTB12-like C-terminal" evidence="4">
    <location>
        <begin position="65"/>
        <end position="173"/>
    </location>
</feature>
<proteinExistence type="inferred from homology"/>
<sequence length="269" mass="27518">MVVIIGSLKIFGVMHLMNVQRSVRSATALVISAVASVSLVACGGESTPQETTSSKTSSAAPIVVLPTPAELNDVLVRLLDPNLPPEERAQTIEDGDKAGDYFDIVSRAAADREIHLDVIDPVLPGFSATSAVAGINVTEGDSEPRLIEQVDFLNRKGRWMLSKEWACRLVGTLDPEAKPAFCLAPGETPPPPPEPAPPAETPAPEHAPPPPEDAPAPPPPPPAPPADAPPPPPAAPPADAPPAEAPAPAGPPPAPAEAPAPAPNPAPPA</sequence>
<dbReference type="Proteomes" id="UP000058446">
    <property type="component" value="Chromosome"/>
</dbReference>
<protein>
    <recommendedName>
        <fullName evidence="4">Low molecular weight antigen MTB12-like C-terminal domain-containing protein</fullName>
    </recommendedName>
</protein>
<keyword evidence="1" id="KW-0732">Signal</keyword>
<evidence type="ECO:0000256" key="1">
    <source>
        <dbReference type="ARBA" id="ARBA00022729"/>
    </source>
</evidence>
<comment type="similarity">
    <text evidence="2">Belongs to the MTB12 family.</text>
</comment>
<dbReference type="PATRIC" id="fig|1408189.4.peg.1562"/>
<evidence type="ECO:0000259" key="4">
    <source>
        <dbReference type="Pfam" id="PF26580"/>
    </source>
</evidence>
<dbReference type="Pfam" id="PF26580">
    <property type="entry name" value="Mtb12_C"/>
    <property type="match status" value="1"/>
</dbReference>
<gene>
    <name evidence="5" type="ORF">CLAC_07800</name>
</gene>
<feature type="region of interest" description="Disordered" evidence="3">
    <location>
        <begin position="180"/>
        <end position="269"/>
    </location>
</feature>
<keyword evidence="6" id="KW-1185">Reference proteome</keyword>
<dbReference type="EMBL" id="CP006841">
    <property type="protein sequence ID" value="ALA67627.1"/>
    <property type="molecule type" value="Genomic_DNA"/>
</dbReference>
<dbReference type="AlphaFoldDB" id="A0A0K2H0P8"/>
<evidence type="ECO:0000313" key="5">
    <source>
        <dbReference type="EMBL" id="ALA67627.1"/>
    </source>
</evidence>
<dbReference type="KEGG" id="clw:CLAC_07800"/>